<dbReference type="EMBL" id="JASVDS010000008">
    <property type="protein sequence ID" value="MDL5034449.1"/>
    <property type="molecule type" value="Genomic_DNA"/>
</dbReference>
<proteinExistence type="predicted"/>
<dbReference type="Proteomes" id="UP001238603">
    <property type="component" value="Unassembled WGS sequence"/>
</dbReference>
<gene>
    <name evidence="2" type="ORF">QRD43_21275</name>
</gene>
<dbReference type="InterPro" id="IPR013762">
    <property type="entry name" value="Integrase-like_cat_sf"/>
</dbReference>
<accession>A0ABT7LPV3</accession>
<evidence type="ECO:0000256" key="1">
    <source>
        <dbReference type="ARBA" id="ARBA00023172"/>
    </source>
</evidence>
<name>A0ABT7LPV3_9BURK</name>
<keyword evidence="1" id="KW-0233">DNA recombination</keyword>
<dbReference type="InterPro" id="IPR011010">
    <property type="entry name" value="DNA_brk_join_enz"/>
</dbReference>
<reference evidence="2 3" key="1">
    <citation type="submission" date="2023-06" db="EMBL/GenBank/DDBJ databases">
        <title>Pelomonas sp. APW6 16S ribosomal RNA gene genome sequencing and assembly.</title>
        <authorList>
            <person name="Woo H."/>
        </authorList>
    </citation>
    <scope>NUCLEOTIDE SEQUENCE [LARGE SCALE GENOMIC DNA]</scope>
    <source>
        <strain evidence="2 3">APW6</strain>
    </source>
</reference>
<evidence type="ECO:0000313" key="2">
    <source>
        <dbReference type="EMBL" id="MDL5034449.1"/>
    </source>
</evidence>
<sequence length="129" mass="14144">MAILDLSEIAISERLKLGQGVTAWRSRWRGLVFLTNDGRPFTLTTREIGAGNTSRSCESLNSIRKLHDQAGIEGAGATSTRRTFGVRLHRDGYDLRHLREVLGLAMLSAAKALCEGDPVNLGRIVSRVI</sequence>
<comment type="caution">
    <text evidence="2">The sequence shown here is derived from an EMBL/GenBank/DDBJ whole genome shotgun (WGS) entry which is preliminary data.</text>
</comment>
<organism evidence="2 3">
    <name type="scientific">Roseateles subflavus</name>
    <dbReference type="NCBI Taxonomy" id="3053353"/>
    <lineage>
        <taxon>Bacteria</taxon>
        <taxon>Pseudomonadati</taxon>
        <taxon>Pseudomonadota</taxon>
        <taxon>Betaproteobacteria</taxon>
        <taxon>Burkholderiales</taxon>
        <taxon>Sphaerotilaceae</taxon>
        <taxon>Roseateles</taxon>
    </lineage>
</organism>
<evidence type="ECO:0000313" key="3">
    <source>
        <dbReference type="Proteomes" id="UP001238603"/>
    </source>
</evidence>
<keyword evidence="3" id="KW-1185">Reference proteome</keyword>
<dbReference type="RefSeq" id="WP_285984524.1">
    <property type="nucleotide sequence ID" value="NZ_JASVDS010000008.1"/>
</dbReference>
<dbReference type="Gene3D" id="1.10.443.10">
    <property type="entry name" value="Intergrase catalytic core"/>
    <property type="match status" value="1"/>
</dbReference>
<protein>
    <submittedName>
        <fullName evidence="2">Uncharacterized protein</fullName>
    </submittedName>
</protein>
<dbReference type="SUPFAM" id="SSF56349">
    <property type="entry name" value="DNA breaking-rejoining enzymes"/>
    <property type="match status" value="1"/>
</dbReference>